<comment type="caution">
    <text evidence="3">The sequence shown here is derived from an EMBL/GenBank/DDBJ whole genome shotgun (WGS) entry which is preliminary data.</text>
</comment>
<dbReference type="PANTHER" id="PTHR46401">
    <property type="entry name" value="GLYCOSYLTRANSFERASE WBBK-RELATED"/>
    <property type="match status" value="1"/>
</dbReference>
<dbReference type="InterPro" id="IPR001296">
    <property type="entry name" value="Glyco_trans_1"/>
</dbReference>
<evidence type="ECO:0000256" key="1">
    <source>
        <dbReference type="ARBA" id="ARBA00022679"/>
    </source>
</evidence>
<dbReference type="PANTHER" id="PTHR46401:SF2">
    <property type="entry name" value="GLYCOSYLTRANSFERASE WBBK-RELATED"/>
    <property type="match status" value="1"/>
</dbReference>
<evidence type="ECO:0000259" key="2">
    <source>
        <dbReference type="Pfam" id="PF00534"/>
    </source>
</evidence>
<feature type="domain" description="Glycosyl transferase family 1" evidence="2">
    <location>
        <begin position="209"/>
        <end position="366"/>
    </location>
</feature>
<organism evidence="3 4">
    <name type="scientific">Candidatus Woykebacteria bacterium RIFCSPHIGHO2_02_FULL_43_16b</name>
    <dbReference type="NCBI Taxonomy" id="1802601"/>
    <lineage>
        <taxon>Bacteria</taxon>
        <taxon>Candidatus Woykeibacteriota</taxon>
    </lineage>
</organism>
<dbReference type="SUPFAM" id="SSF53756">
    <property type="entry name" value="UDP-Glycosyltransferase/glycogen phosphorylase"/>
    <property type="match status" value="1"/>
</dbReference>
<dbReference type="Gene3D" id="3.40.50.2000">
    <property type="entry name" value="Glycogen Phosphorylase B"/>
    <property type="match status" value="2"/>
</dbReference>
<gene>
    <name evidence="3" type="ORF">A3J50_00715</name>
</gene>
<protein>
    <recommendedName>
        <fullName evidence="2">Glycosyl transferase family 1 domain-containing protein</fullName>
    </recommendedName>
</protein>
<evidence type="ECO:0000313" key="4">
    <source>
        <dbReference type="Proteomes" id="UP000177821"/>
    </source>
</evidence>
<proteinExistence type="predicted"/>
<dbReference type="CDD" id="cd03801">
    <property type="entry name" value="GT4_PimA-like"/>
    <property type="match status" value="1"/>
</dbReference>
<dbReference type="Pfam" id="PF00534">
    <property type="entry name" value="Glycos_transf_1"/>
    <property type="match status" value="1"/>
</dbReference>
<evidence type="ECO:0000313" key="3">
    <source>
        <dbReference type="EMBL" id="OGY28348.1"/>
    </source>
</evidence>
<dbReference type="AlphaFoldDB" id="A0A1G1WKR5"/>
<name>A0A1G1WKR5_9BACT</name>
<reference evidence="3 4" key="1">
    <citation type="journal article" date="2016" name="Nat. Commun.">
        <title>Thousands of microbial genomes shed light on interconnected biogeochemical processes in an aquifer system.</title>
        <authorList>
            <person name="Anantharaman K."/>
            <person name="Brown C.T."/>
            <person name="Hug L.A."/>
            <person name="Sharon I."/>
            <person name="Castelle C.J."/>
            <person name="Probst A.J."/>
            <person name="Thomas B.C."/>
            <person name="Singh A."/>
            <person name="Wilkins M.J."/>
            <person name="Karaoz U."/>
            <person name="Brodie E.L."/>
            <person name="Williams K.H."/>
            <person name="Hubbard S.S."/>
            <person name="Banfield J.F."/>
        </authorList>
    </citation>
    <scope>NUCLEOTIDE SEQUENCE [LARGE SCALE GENOMIC DNA]</scope>
</reference>
<sequence>MKSPRNSFLVSVLIDALHSGGVEKVALNQVLNLNKIGVKSNLVVLRRTDYSNHPFKELIHKVPIVFLDDLLPPILRTSFKVPFFSFLSLYHFSYPILLPFVIAKKELGLVISHGTYTCFSAILFRLTKGVDFYAYIWDPIYYILQKVYLAGPIHIASPILLPVARIVDWVIVKSAKGVLVGGKSHVNYLKSLGAQNVNIIYPGIEPLKKISTKKNYLVSVTAWKEGKNPEYNLEIISQLPNSRLVMAGSWYPSQLERDFRDQVRKRGLAHQVEVKGKISETDLKRLYSKALVFLQTHDDRGFGLSTLEAASCGTTFVIPEGQGVCELFENGVDGYFLPEHDTTGIVKKLALLLANPSQAKAMGEHAWKKVVANYSWEKHALAIANLIKGERD</sequence>
<accession>A0A1G1WKR5</accession>
<keyword evidence="1" id="KW-0808">Transferase</keyword>
<dbReference type="EMBL" id="MHCX01000054">
    <property type="protein sequence ID" value="OGY28348.1"/>
    <property type="molecule type" value="Genomic_DNA"/>
</dbReference>
<dbReference type="Proteomes" id="UP000177821">
    <property type="component" value="Unassembled WGS sequence"/>
</dbReference>
<dbReference type="GO" id="GO:0016757">
    <property type="term" value="F:glycosyltransferase activity"/>
    <property type="evidence" value="ECO:0007669"/>
    <property type="project" value="InterPro"/>
</dbReference>